<dbReference type="SUPFAM" id="SSF48452">
    <property type="entry name" value="TPR-like"/>
    <property type="match status" value="1"/>
</dbReference>
<dbReference type="SMART" id="SM00028">
    <property type="entry name" value="TPR"/>
    <property type="match status" value="2"/>
</dbReference>
<accession>A0A1W1DG92</accession>
<evidence type="ECO:0000256" key="2">
    <source>
        <dbReference type="ARBA" id="ARBA00022737"/>
    </source>
</evidence>
<dbReference type="InterPro" id="IPR019734">
    <property type="entry name" value="TPR_rpt"/>
</dbReference>
<sequence length="383" mass="42321">MIAVSAVWLIWFLLRPLKNNLFNLENSNIALGKQKQTELQQDLQLDLIDESVFDQAQDEITQTLAVELTQSSSGVGTVKNGSSIWLAGLSVVFISILSLGIYKALSPEVSTQVPALDTQIMSLSLEESVVKIQDHLLDKPNDADAWKMLGLTYFELNNLDESLKAYEKSYQLNQRNPRLLVEYASAIATKNDDSFSGRPMELIKQALELEPDAPDALYVAGMFAVSIQNFDLAKALWQRSLSSLPLDSPDRSVLTEVLAELSSFTGEGDPKTAYSVAVRVTFSDQILASRSKDDYVMIYIKAAQGRPMPIAIQKIQLKDFTGVVELTDDDSVMPTRKLSQSEEVIAVVRLSQSGSAMKQASDIQVLSKVINVRDNPTVNLQVE</sequence>
<dbReference type="InterPro" id="IPR051263">
    <property type="entry name" value="C-type_cytochrome_biogenesis"/>
</dbReference>
<dbReference type="PROSITE" id="PS50293">
    <property type="entry name" value="TPR_REGION"/>
    <property type="match status" value="1"/>
</dbReference>
<feature type="domain" description="Cytochrome c-type biogenesis protein H Ig-like" evidence="4">
    <location>
        <begin position="276"/>
        <end position="382"/>
    </location>
</feature>
<dbReference type="InterPro" id="IPR056412">
    <property type="entry name" value="Ig_CycH"/>
</dbReference>
<dbReference type="NCBIfam" id="TIGR03142">
    <property type="entry name" value="cytochro_ccmI"/>
    <property type="match status" value="1"/>
</dbReference>
<keyword evidence="3" id="KW-0201">Cytochrome c-type biogenesis</keyword>
<feature type="domain" description="Cytochrome c-type biogenesis protein H TPR" evidence="5">
    <location>
        <begin position="131"/>
        <end position="249"/>
    </location>
</feature>
<dbReference type="InterPro" id="IPR017560">
    <property type="entry name" value="Cyt_c_biogenesis_CcmI"/>
</dbReference>
<dbReference type="GO" id="GO:0017004">
    <property type="term" value="P:cytochrome complex assembly"/>
    <property type="evidence" value="ECO:0007669"/>
    <property type="project" value="UniProtKB-KW"/>
</dbReference>
<dbReference type="AlphaFoldDB" id="A0A1W1DG92"/>
<keyword evidence="2" id="KW-0677">Repeat</keyword>
<protein>
    <submittedName>
        <fullName evidence="6">Cytochrome c heme lyase subunit CcmH</fullName>
    </submittedName>
</protein>
<dbReference type="PANTHER" id="PTHR47870:SF1">
    <property type="entry name" value="CYTOCHROME C-TYPE BIOGENESIS PROTEIN CCMH"/>
    <property type="match status" value="1"/>
</dbReference>
<dbReference type="GO" id="GO:0016829">
    <property type="term" value="F:lyase activity"/>
    <property type="evidence" value="ECO:0007669"/>
    <property type="project" value="UniProtKB-KW"/>
</dbReference>
<evidence type="ECO:0000259" key="5">
    <source>
        <dbReference type="Pfam" id="PF23914"/>
    </source>
</evidence>
<dbReference type="Gene3D" id="1.25.40.10">
    <property type="entry name" value="Tetratricopeptide repeat domain"/>
    <property type="match status" value="1"/>
</dbReference>
<dbReference type="InterPro" id="IPR011990">
    <property type="entry name" value="TPR-like_helical_dom_sf"/>
</dbReference>
<reference evidence="6" key="1">
    <citation type="submission" date="2016-10" db="EMBL/GenBank/DDBJ databases">
        <authorList>
            <person name="de Groot N.N."/>
        </authorList>
    </citation>
    <scope>NUCLEOTIDE SEQUENCE</scope>
</reference>
<dbReference type="EMBL" id="FPHU01000058">
    <property type="protein sequence ID" value="SFV80238.1"/>
    <property type="molecule type" value="Genomic_DNA"/>
</dbReference>
<dbReference type="Pfam" id="PF23914">
    <property type="entry name" value="TPR_CcmH_CycH"/>
    <property type="match status" value="1"/>
</dbReference>
<evidence type="ECO:0000256" key="3">
    <source>
        <dbReference type="ARBA" id="ARBA00022748"/>
    </source>
</evidence>
<evidence type="ECO:0000259" key="4">
    <source>
        <dbReference type="Pfam" id="PF23892"/>
    </source>
</evidence>
<dbReference type="InterPro" id="IPR056413">
    <property type="entry name" value="TPR_CcmH_CycH"/>
</dbReference>
<keyword evidence="6" id="KW-0456">Lyase</keyword>
<evidence type="ECO:0000313" key="6">
    <source>
        <dbReference type="EMBL" id="SFV80238.1"/>
    </source>
</evidence>
<evidence type="ECO:0000313" key="7">
    <source>
        <dbReference type="EMBL" id="SFV84279.1"/>
    </source>
</evidence>
<organism evidence="6">
    <name type="scientific">hydrothermal vent metagenome</name>
    <dbReference type="NCBI Taxonomy" id="652676"/>
    <lineage>
        <taxon>unclassified sequences</taxon>
        <taxon>metagenomes</taxon>
        <taxon>ecological metagenomes</taxon>
    </lineage>
</organism>
<evidence type="ECO:0000256" key="1">
    <source>
        <dbReference type="ARBA" id="ARBA00004196"/>
    </source>
</evidence>
<dbReference type="PANTHER" id="PTHR47870">
    <property type="entry name" value="CYTOCHROME C-TYPE BIOGENESIS PROTEIN CCMH"/>
    <property type="match status" value="1"/>
</dbReference>
<name>A0A1W1DG92_9ZZZZ</name>
<dbReference type="PROSITE" id="PS50005">
    <property type="entry name" value="TPR"/>
    <property type="match status" value="1"/>
</dbReference>
<dbReference type="GO" id="GO:0030313">
    <property type="term" value="C:cell envelope"/>
    <property type="evidence" value="ECO:0007669"/>
    <property type="project" value="UniProtKB-SubCell"/>
</dbReference>
<dbReference type="EMBL" id="FPHW01000110">
    <property type="protein sequence ID" value="SFV84279.1"/>
    <property type="molecule type" value="Genomic_DNA"/>
</dbReference>
<gene>
    <name evidence="6" type="ORF">MNB_SUP05-13-335</name>
    <name evidence="7" type="ORF">MNB_SUP05-7-1158</name>
</gene>
<proteinExistence type="predicted"/>
<dbReference type="Pfam" id="PF23892">
    <property type="entry name" value="Ig_CycH"/>
    <property type="match status" value="1"/>
</dbReference>
<comment type="subcellular location">
    <subcellularLocation>
        <location evidence="1">Cell envelope</location>
    </subcellularLocation>
</comment>